<dbReference type="PANTHER" id="PTHR34979:SF1">
    <property type="entry name" value="INNER MEMBRANE PROTEIN YGAZ"/>
    <property type="match status" value="1"/>
</dbReference>
<dbReference type="InterPro" id="IPR011606">
    <property type="entry name" value="Brnchd-chn_aa_trnsp_permease"/>
</dbReference>
<dbReference type="GO" id="GO:1903785">
    <property type="term" value="P:L-valine transmembrane transport"/>
    <property type="evidence" value="ECO:0007669"/>
    <property type="project" value="TreeGrafter"/>
</dbReference>
<evidence type="ECO:0000256" key="8">
    <source>
        <dbReference type="SAM" id="Phobius"/>
    </source>
</evidence>
<keyword evidence="5 8" id="KW-0812">Transmembrane</keyword>
<evidence type="ECO:0000256" key="2">
    <source>
        <dbReference type="ARBA" id="ARBA00010735"/>
    </source>
</evidence>
<evidence type="ECO:0000256" key="6">
    <source>
        <dbReference type="ARBA" id="ARBA00022989"/>
    </source>
</evidence>
<dbReference type="Pfam" id="PF03591">
    <property type="entry name" value="AzlC"/>
    <property type="match status" value="1"/>
</dbReference>
<sequence length="251" mass="26490">MKIGKFLDKIFFWSGVRRVSPTLLSITPFGLIAGIAALESGMTPLQAQLSSVAFFAGSAQIASAQLLASGAPLLIAIATAMLINLRFMMYSAVLAPELPITGSPIKRTAKKMGLAYFLTDQVFALTHLKIAEQPSCTLDERVSFYLGCALPVWLCWQLATAAGIIFGNALPASWPIEFSIPLTFLALLFPTIKDKPGAIAAVVAGLLALLFHSLPWKLGLVAGAIGGIIAGGFSEGMINKKTAKPIQGAKD</sequence>
<evidence type="ECO:0000256" key="7">
    <source>
        <dbReference type="ARBA" id="ARBA00023136"/>
    </source>
</evidence>
<evidence type="ECO:0000256" key="5">
    <source>
        <dbReference type="ARBA" id="ARBA00022692"/>
    </source>
</evidence>
<proteinExistence type="inferred from homology"/>
<feature type="transmembrane region" description="Helical" evidence="8">
    <location>
        <begin position="144"/>
        <end position="166"/>
    </location>
</feature>
<feature type="transmembrane region" description="Helical" evidence="8">
    <location>
        <begin position="21"/>
        <end position="38"/>
    </location>
</feature>
<evidence type="ECO:0000313" key="9">
    <source>
        <dbReference type="EMBL" id="PVZ66374.1"/>
    </source>
</evidence>
<organism evidence="9 10">
    <name type="scientific">Pelagibaculum spongiae</name>
    <dbReference type="NCBI Taxonomy" id="2080658"/>
    <lineage>
        <taxon>Bacteria</taxon>
        <taxon>Pseudomonadati</taxon>
        <taxon>Pseudomonadota</taxon>
        <taxon>Gammaproteobacteria</taxon>
        <taxon>Oceanospirillales</taxon>
        <taxon>Pelagibaculum</taxon>
    </lineage>
</organism>
<accession>A0A2V1GXK5</accession>
<dbReference type="Proteomes" id="UP000244906">
    <property type="component" value="Unassembled WGS sequence"/>
</dbReference>
<reference evidence="9 10" key="1">
    <citation type="submission" date="2018-04" db="EMBL/GenBank/DDBJ databases">
        <title>Thalassorhabdus spongiae gen. nov., sp. nov., isolated from a marine sponge in South-West Iceland.</title>
        <authorList>
            <person name="Knobloch S."/>
            <person name="Daussin A."/>
            <person name="Johannsson R."/>
            <person name="Marteinsson V.T."/>
        </authorList>
    </citation>
    <scope>NUCLEOTIDE SEQUENCE [LARGE SCALE GENOMIC DNA]</scope>
    <source>
        <strain evidence="9 10">Hp12</strain>
    </source>
</reference>
<feature type="transmembrane region" description="Helical" evidence="8">
    <location>
        <begin position="58"/>
        <end position="83"/>
    </location>
</feature>
<keyword evidence="7 8" id="KW-0472">Membrane</keyword>
<keyword evidence="10" id="KW-1185">Reference proteome</keyword>
<evidence type="ECO:0000256" key="1">
    <source>
        <dbReference type="ARBA" id="ARBA00004651"/>
    </source>
</evidence>
<feature type="transmembrane region" description="Helical" evidence="8">
    <location>
        <begin position="197"/>
        <end position="214"/>
    </location>
</feature>
<dbReference type="PANTHER" id="PTHR34979">
    <property type="entry name" value="INNER MEMBRANE PROTEIN YGAZ"/>
    <property type="match status" value="1"/>
</dbReference>
<dbReference type="EMBL" id="QDDL01000008">
    <property type="protein sequence ID" value="PVZ66374.1"/>
    <property type="molecule type" value="Genomic_DNA"/>
</dbReference>
<keyword evidence="3" id="KW-0813">Transport</keyword>
<comment type="similarity">
    <text evidence="2">Belongs to the AzlC family.</text>
</comment>
<protein>
    <submittedName>
        <fullName evidence="9">Branched-chain amino acid ABC transporter permease</fullName>
    </submittedName>
</protein>
<keyword evidence="4" id="KW-1003">Cell membrane</keyword>
<comment type="caution">
    <text evidence="9">The sequence shown here is derived from an EMBL/GenBank/DDBJ whole genome shotgun (WGS) entry which is preliminary data.</text>
</comment>
<dbReference type="AlphaFoldDB" id="A0A2V1GXK5"/>
<gene>
    <name evidence="9" type="ORF">DC094_16895</name>
</gene>
<dbReference type="GO" id="GO:0005886">
    <property type="term" value="C:plasma membrane"/>
    <property type="evidence" value="ECO:0007669"/>
    <property type="project" value="UniProtKB-SubCell"/>
</dbReference>
<evidence type="ECO:0000313" key="10">
    <source>
        <dbReference type="Proteomes" id="UP000244906"/>
    </source>
</evidence>
<evidence type="ECO:0000256" key="4">
    <source>
        <dbReference type="ARBA" id="ARBA00022475"/>
    </source>
</evidence>
<name>A0A2V1GXK5_9GAMM</name>
<feature type="transmembrane region" description="Helical" evidence="8">
    <location>
        <begin position="172"/>
        <end position="190"/>
    </location>
</feature>
<comment type="subcellular location">
    <subcellularLocation>
        <location evidence="1">Cell membrane</location>
        <topology evidence="1">Multi-pass membrane protein</topology>
    </subcellularLocation>
</comment>
<feature type="transmembrane region" description="Helical" evidence="8">
    <location>
        <begin position="220"/>
        <end position="238"/>
    </location>
</feature>
<evidence type="ECO:0000256" key="3">
    <source>
        <dbReference type="ARBA" id="ARBA00022448"/>
    </source>
</evidence>
<keyword evidence="6 8" id="KW-1133">Transmembrane helix</keyword>